<dbReference type="InterPro" id="IPR011009">
    <property type="entry name" value="Kinase-like_dom_sf"/>
</dbReference>
<feature type="domain" description="Fungal-type protein kinase" evidence="2">
    <location>
        <begin position="395"/>
        <end position="515"/>
    </location>
</feature>
<evidence type="ECO:0000313" key="4">
    <source>
        <dbReference type="Proteomes" id="UP000703269"/>
    </source>
</evidence>
<comment type="caution">
    <text evidence="3">The sequence shown here is derived from an EMBL/GenBank/DDBJ whole genome shotgun (WGS) entry which is preliminary data.</text>
</comment>
<dbReference type="Proteomes" id="UP000703269">
    <property type="component" value="Unassembled WGS sequence"/>
</dbReference>
<feature type="compositionally biased region" description="Low complexity" evidence="1">
    <location>
        <begin position="661"/>
        <end position="681"/>
    </location>
</feature>
<feature type="region of interest" description="Disordered" evidence="1">
    <location>
        <begin position="797"/>
        <end position="862"/>
    </location>
</feature>
<accession>A0A9P3GMX8</accession>
<keyword evidence="4" id="KW-1185">Reference proteome</keyword>
<evidence type="ECO:0000313" key="3">
    <source>
        <dbReference type="EMBL" id="GJE97883.1"/>
    </source>
</evidence>
<dbReference type="PROSITE" id="PS00109">
    <property type="entry name" value="PROTEIN_KINASE_TYR"/>
    <property type="match status" value="1"/>
</dbReference>
<reference evidence="3 4" key="1">
    <citation type="submission" date="2021-08" db="EMBL/GenBank/DDBJ databases">
        <title>Draft Genome Sequence of Phanerochaete sordida strain YK-624.</title>
        <authorList>
            <person name="Mori T."/>
            <person name="Dohra H."/>
            <person name="Suzuki T."/>
            <person name="Kawagishi H."/>
            <person name="Hirai H."/>
        </authorList>
    </citation>
    <scope>NUCLEOTIDE SEQUENCE [LARGE SCALE GENOMIC DNA]</scope>
    <source>
        <strain evidence="3 4">YK-624</strain>
    </source>
</reference>
<sequence>MNHKYSKRPYADFMSEYVPGSDLTKEQLKKVGDLSELLTLKLGGKDREFAMYPIFCNKFNIIQGLARSTDRWKDVADWRETDYIDIRTDLALYPDDARAHLAYDMEPPKGIADLRKPHVARNAWAWMLSFLEAKPDESESGYFFSGDTFLNPTPKGQTARAQNMKYVAEIMLRGHFQFVFSIYVAGTNAAIFRWDRNGVLYATIDLKKDPTHLWNFVFRLAKLKGAKRGLDPTVELASAADIEKLQNHVPLKAQLIKSHKFMLANTTFYPIHKVYCDRPEDSSIAAAPKRRTRSLANSKMAFLIGRYSNGECFPTGRCTRTYIAYDIANDRLVFFKDSWRPKFNAHPEADTYRRLNSAGVTCVATLLAGGDVGAPKNLQCTVSQEYQPDGLYKDFERIHHRVVLEEIGCPIENYPNSMEMMTLVYHALRGHMEAWEKAGVLHRDISLANILIDINSIGGDLAAFLIDWDLCRYREDFEKDVPPSPARSGTWPFLSALLLRYPKKPQDLSDDLEAFVNTVTCLALRFHRHTKSLNYPPGVSGDELRALNGTNSSLMSHVHTYFYQEEQLPGGYWKGGEAKMNVLVHGTNLPIELLPDKDGPVPLAGLIADLFALLREHYETIDFEDMKRYDVAIERPEQFAPPPRLEPPAGHAAPQASGSVTLPTRPLNRLPPRQRRPAASAAPPPTESAPAAPPPPKPKWPAGKPRPLDTHDRILEIFEAVLDDKYGDVFARAQNDRTPDQMDGLQIVLSATDKRSSAATKRQAEHAAERELGILEAFNKRVRVDAGCYLPWDPIAEDHRKPVPQPDGDAQPEAGPSRLSEQGAGARDGKEPDTDQDGAEAAAEKPKARQRKSHLENLVFLD</sequence>
<dbReference type="AlphaFoldDB" id="A0A9P3GMX8"/>
<feature type="region of interest" description="Disordered" evidence="1">
    <location>
        <begin position="638"/>
        <end position="708"/>
    </location>
</feature>
<organism evidence="3 4">
    <name type="scientific">Phanerochaete sordida</name>
    <dbReference type="NCBI Taxonomy" id="48140"/>
    <lineage>
        <taxon>Eukaryota</taxon>
        <taxon>Fungi</taxon>
        <taxon>Dikarya</taxon>
        <taxon>Basidiomycota</taxon>
        <taxon>Agaricomycotina</taxon>
        <taxon>Agaricomycetes</taxon>
        <taxon>Polyporales</taxon>
        <taxon>Phanerochaetaceae</taxon>
        <taxon>Phanerochaete</taxon>
    </lineage>
</organism>
<evidence type="ECO:0000256" key="1">
    <source>
        <dbReference type="SAM" id="MobiDB-lite"/>
    </source>
</evidence>
<dbReference type="OrthoDB" id="2802734at2759"/>
<feature type="compositionally biased region" description="Pro residues" evidence="1">
    <location>
        <begin position="682"/>
        <end position="699"/>
    </location>
</feature>
<dbReference type="PANTHER" id="PTHR38248">
    <property type="entry name" value="FUNK1 6"/>
    <property type="match status" value="1"/>
</dbReference>
<dbReference type="InterPro" id="IPR008266">
    <property type="entry name" value="Tyr_kinase_AS"/>
</dbReference>
<dbReference type="EMBL" id="BPQB01000078">
    <property type="protein sequence ID" value="GJE97883.1"/>
    <property type="molecule type" value="Genomic_DNA"/>
</dbReference>
<evidence type="ECO:0000259" key="2">
    <source>
        <dbReference type="Pfam" id="PF17667"/>
    </source>
</evidence>
<feature type="domain" description="Fungal-type protein kinase" evidence="2">
    <location>
        <begin position="158"/>
        <end position="373"/>
    </location>
</feature>
<dbReference type="PANTHER" id="PTHR38248:SF2">
    <property type="entry name" value="FUNK1 11"/>
    <property type="match status" value="1"/>
</dbReference>
<dbReference type="InterPro" id="IPR040976">
    <property type="entry name" value="Pkinase_fungal"/>
</dbReference>
<dbReference type="GO" id="GO:0004672">
    <property type="term" value="F:protein kinase activity"/>
    <property type="evidence" value="ECO:0007669"/>
    <property type="project" value="InterPro"/>
</dbReference>
<protein>
    <recommendedName>
        <fullName evidence="2">Fungal-type protein kinase domain-containing protein</fullName>
    </recommendedName>
</protein>
<dbReference type="Pfam" id="PF17667">
    <property type="entry name" value="Pkinase_fungal"/>
    <property type="match status" value="2"/>
</dbReference>
<gene>
    <name evidence="3" type="ORF">PsYK624_141050</name>
</gene>
<dbReference type="Gene3D" id="1.10.510.10">
    <property type="entry name" value="Transferase(Phosphotransferase) domain 1"/>
    <property type="match status" value="1"/>
</dbReference>
<name>A0A9P3GMX8_9APHY</name>
<proteinExistence type="predicted"/>
<dbReference type="SUPFAM" id="SSF56112">
    <property type="entry name" value="Protein kinase-like (PK-like)"/>
    <property type="match status" value="1"/>
</dbReference>